<feature type="region of interest" description="Disordered" evidence="1">
    <location>
        <begin position="1"/>
        <end position="80"/>
    </location>
</feature>
<protein>
    <submittedName>
        <fullName evidence="2">Uncharacterized protein</fullName>
    </submittedName>
</protein>
<sequence>MSNNHPLKLRAPDEKRNRRSSILKPPNSRRSIALGELNGNTPDARDRKKIFKKADAPSKTDGHEAEKLRSSKPNVNFSGGWSSFSDLKEVSELAHTGTRDNDMDPEDAEMNTDTIYEEMTRPRGTTDPNVITLSIAESDMDISDAHEKSDKPDSPPPGRSLKGMSS</sequence>
<dbReference type="EMBL" id="KQ241635">
    <property type="protein sequence ID" value="KNC86796.1"/>
    <property type="molecule type" value="Genomic_DNA"/>
</dbReference>
<evidence type="ECO:0000313" key="2">
    <source>
        <dbReference type="EMBL" id="KNC86796.1"/>
    </source>
</evidence>
<dbReference type="Proteomes" id="UP000054560">
    <property type="component" value="Unassembled WGS sequence"/>
</dbReference>
<evidence type="ECO:0000313" key="3">
    <source>
        <dbReference type="Proteomes" id="UP000054560"/>
    </source>
</evidence>
<dbReference type="GeneID" id="25901562"/>
<name>A0A0L0GD30_9EUKA</name>
<keyword evidence="3" id="KW-1185">Reference proteome</keyword>
<proteinExistence type="predicted"/>
<organism evidence="2 3">
    <name type="scientific">Sphaeroforma arctica JP610</name>
    <dbReference type="NCBI Taxonomy" id="667725"/>
    <lineage>
        <taxon>Eukaryota</taxon>
        <taxon>Ichthyosporea</taxon>
        <taxon>Ichthyophonida</taxon>
        <taxon>Sphaeroforma</taxon>
    </lineage>
</organism>
<evidence type="ECO:0000256" key="1">
    <source>
        <dbReference type="SAM" id="MobiDB-lite"/>
    </source>
</evidence>
<feature type="compositionally biased region" description="Polar residues" evidence="1">
    <location>
        <begin position="71"/>
        <end position="80"/>
    </location>
</feature>
<gene>
    <name evidence="2" type="ORF">SARC_01058</name>
</gene>
<feature type="compositionally biased region" description="Basic and acidic residues" evidence="1">
    <location>
        <begin position="52"/>
        <end position="69"/>
    </location>
</feature>
<dbReference type="RefSeq" id="XP_014160698.1">
    <property type="nucleotide sequence ID" value="XM_014305223.1"/>
</dbReference>
<feature type="region of interest" description="Disordered" evidence="1">
    <location>
        <begin position="136"/>
        <end position="166"/>
    </location>
</feature>
<accession>A0A0L0GD30</accession>
<dbReference type="AlphaFoldDB" id="A0A0L0GD30"/>
<feature type="compositionally biased region" description="Basic and acidic residues" evidence="1">
    <location>
        <begin position="143"/>
        <end position="153"/>
    </location>
</feature>
<reference evidence="2 3" key="1">
    <citation type="submission" date="2011-02" db="EMBL/GenBank/DDBJ databases">
        <title>The Genome Sequence of Sphaeroforma arctica JP610.</title>
        <authorList>
            <consortium name="The Broad Institute Genome Sequencing Platform"/>
            <person name="Russ C."/>
            <person name="Cuomo C."/>
            <person name="Young S.K."/>
            <person name="Zeng Q."/>
            <person name="Gargeya S."/>
            <person name="Alvarado L."/>
            <person name="Berlin A."/>
            <person name="Chapman S.B."/>
            <person name="Chen Z."/>
            <person name="Freedman E."/>
            <person name="Gellesch M."/>
            <person name="Goldberg J."/>
            <person name="Griggs A."/>
            <person name="Gujja S."/>
            <person name="Heilman E."/>
            <person name="Heiman D."/>
            <person name="Howarth C."/>
            <person name="Mehta T."/>
            <person name="Neiman D."/>
            <person name="Pearson M."/>
            <person name="Roberts A."/>
            <person name="Saif S."/>
            <person name="Shea T."/>
            <person name="Shenoy N."/>
            <person name="Sisk P."/>
            <person name="Stolte C."/>
            <person name="Sykes S."/>
            <person name="White J."/>
            <person name="Yandava C."/>
            <person name="Burger G."/>
            <person name="Gray M.W."/>
            <person name="Holland P.W.H."/>
            <person name="King N."/>
            <person name="Lang F.B.F."/>
            <person name="Roger A.J."/>
            <person name="Ruiz-Trillo I."/>
            <person name="Haas B."/>
            <person name="Nusbaum C."/>
            <person name="Birren B."/>
        </authorList>
    </citation>
    <scope>NUCLEOTIDE SEQUENCE [LARGE SCALE GENOMIC DNA]</scope>
    <source>
        <strain evidence="2 3">JP610</strain>
    </source>
</reference>